<name>A0A4P7NMV8_PYROR</name>
<dbReference type="Gene3D" id="2.60.40.10">
    <property type="entry name" value="Immunoglobulins"/>
    <property type="match status" value="3"/>
</dbReference>
<dbReference type="Pfam" id="PF22666">
    <property type="entry name" value="Glyco_hydro_2_N2"/>
    <property type="match status" value="1"/>
</dbReference>
<evidence type="ECO:0000313" key="11">
    <source>
        <dbReference type="Proteomes" id="UP000294847"/>
    </source>
</evidence>
<dbReference type="SUPFAM" id="SSF51445">
    <property type="entry name" value="(Trans)glycosidases"/>
    <property type="match status" value="1"/>
</dbReference>
<dbReference type="SUPFAM" id="SSF49785">
    <property type="entry name" value="Galactose-binding domain-like"/>
    <property type="match status" value="1"/>
</dbReference>
<evidence type="ECO:0000259" key="6">
    <source>
        <dbReference type="Pfam" id="PF02836"/>
    </source>
</evidence>
<dbReference type="Proteomes" id="UP000294847">
    <property type="component" value="Chromosome 6"/>
</dbReference>
<evidence type="ECO:0000256" key="3">
    <source>
        <dbReference type="ARBA" id="ARBA00023295"/>
    </source>
</evidence>
<accession>A0A4P7NMV8</accession>
<dbReference type="EMBL" id="CP034209">
    <property type="protein sequence ID" value="QBZ63581.1"/>
    <property type="molecule type" value="Genomic_DNA"/>
</dbReference>
<dbReference type="InterPro" id="IPR048229">
    <property type="entry name" value="GalB-like"/>
</dbReference>
<dbReference type="InterPro" id="IPR051913">
    <property type="entry name" value="GH2_Domain-Containing"/>
</dbReference>
<evidence type="ECO:0000259" key="9">
    <source>
        <dbReference type="Pfam" id="PF22666"/>
    </source>
</evidence>
<proteinExistence type="inferred from homology"/>
<dbReference type="InterPro" id="IPR017853">
    <property type="entry name" value="GH"/>
</dbReference>
<evidence type="ECO:0008006" key="12">
    <source>
        <dbReference type="Google" id="ProtNLM"/>
    </source>
</evidence>
<evidence type="ECO:0000256" key="1">
    <source>
        <dbReference type="ARBA" id="ARBA00007401"/>
    </source>
</evidence>
<organism evidence="10 11">
    <name type="scientific">Pyricularia oryzae</name>
    <name type="common">Rice blast fungus</name>
    <name type="synonym">Magnaporthe oryzae</name>
    <dbReference type="NCBI Taxonomy" id="318829"/>
    <lineage>
        <taxon>Eukaryota</taxon>
        <taxon>Fungi</taxon>
        <taxon>Dikarya</taxon>
        <taxon>Ascomycota</taxon>
        <taxon>Pezizomycotina</taxon>
        <taxon>Sordariomycetes</taxon>
        <taxon>Sordariomycetidae</taxon>
        <taxon>Magnaporthales</taxon>
        <taxon>Pyriculariaceae</taxon>
        <taxon>Pyricularia</taxon>
    </lineage>
</organism>
<dbReference type="InterPro" id="IPR054593">
    <property type="entry name" value="Beta-mannosidase-like_N2"/>
</dbReference>
<evidence type="ECO:0000256" key="2">
    <source>
        <dbReference type="ARBA" id="ARBA00022801"/>
    </source>
</evidence>
<dbReference type="Gene3D" id="3.20.20.80">
    <property type="entry name" value="Glycosidases"/>
    <property type="match status" value="1"/>
</dbReference>
<keyword evidence="3" id="KW-0326">Glycosidase</keyword>
<feature type="domain" description="Glycoside hydrolase family 2" evidence="8">
    <location>
        <begin position="828"/>
        <end position="923"/>
    </location>
</feature>
<dbReference type="PANTHER" id="PTHR42732">
    <property type="entry name" value="BETA-GALACTOSIDASE"/>
    <property type="match status" value="1"/>
</dbReference>
<evidence type="ECO:0000259" key="5">
    <source>
        <dbReference type="Pfam" id="PF00703"/>
    </source>
</evidence>
<dbReference type="SUPFAM" id="SSF49303">
    <property type="entry name" value="beta-Galactosidase/glucuronidase domain"/>
    <property type="match status" value="1"/>
</dbReference>
<dbReference type="PANTHER" id="PTHR42732:SF1">
    <property type="entry name" value="BETA-MANNOSIDASE"/>
    <property type="match status" value="1"/>
</dbReference>
<reference evidence="10 11" key="1">
    <citation type="journal article" date="2019" name="Mol. Biol. Evol.">
        <title>Blast fungal genomes show frequent chromosomal changes, gene gains and losses, and effector gene turnover.</title>
        <authorList>
            <person name="Gomez Luciano L.B."/>
            <person name="Jason Tsai I."/>
            <person name="Chuma I."/>
            <person name="Tosa Y."/>
            <person name="Chen Y.H."/>
            <person name="Li J.Y."/>
            <person name="Li M.Y."/>
            <person name="Jade Lu M.Y."/>
            <person name="Nakayashiki H."/>
            <person name="Li W.H."/>
        </authorList>
    </citation>
    <scope>NUCLEOTIDE SEQUENCE [LARGE SCALE GENOMIC DNA]</scope>
    <source>
        <strain evidence="10">MZ5-1-6</strain>
    </source>
</reference>
<dbReference type="InterPro" id="IPR032311">
    <property type="entry name" value="DUF4982"/>
</dbReference>
<feature type="domain" description="Glycoside hydrolase family 2 immunoglobulin-like beta-sandwich" evidence="5">
    <location>
        <begin position="289"/>
        <end position="402"/>
    </location>
</feature>
<dbReference type="Pfam" id="PF16355">
    <property type="entry name" value="DUF4982"/>
    <property type="match status" value="1"/>
</dbReference>
<dbReference type="Pfam" id="PF00703">
    <property type="entry name" value="Glyco_hydro_2"/>
    <property type="match status" value="1"/>
</dbReference>
<feature type="domain" description="Beta-mannosidase-like galactose-binding" evidence="9">
    <location>
        <begin position="189"/>
        <end position="260"/>
    </location>
</feature>
<dbReference type="GO" id="GO:0004553">
    <property type="term" value="F:hydrolase activity, hydrolyzing O-glycosyl compounds"/>
    <property type="evidence" value="ECO:0007669"/>
    <property type="project" value="InterPro"/>
</dbReference>
<dbReference type="Pfam" id="PF18565">
    <property type="entry name" value="Glyco_hydro2_C5"/>
    <property type="match status" value="1"/>
</dbReference>
<feature type="compositionally biased region" description="Basic and acidic residues" evidence="4">
    <location>
        <begin position="548"/>
        <end position="562"/>
    </location>
</feature>
<dbReference type="GO" id="GO:0005975">
    <property type="term" value="P:carbohydrate metabolic process"/>
    <property type="evidence" value="ECO:0007669"/>
    <property type="project" value="InterPro"/>
</dbReference>
<dbReference type="InterPro" id="IPR040605">
    <property type="entry name" value="Glyco_hydro2_dom5"/>
</dbReference>
<dbReference type="AlphaFoldDB" id="A0A4P7NMV8"/>
<feature type="domain" description="Glycoside hydrolase family 2 catalytic" evidence="6">
    <location>
        <begin position="407"/>
        <end position="555"/>
    </location>
</feature>
<evidence type="ECO:0000313" key="10">
    <source>
        <dbReference type="EMBL" id="QBZ63581.1"/>
    </source>
</evidence>
<dbReference type="InterPro" id="IPR006103">
    <property type="entry name" value="Glyco_hydro_2_cat"/>
</dbReference>
<comment type="similarity">
    <text evidence="1">Belongs to the glycosyl hydrolase 2 family.</text>
</comment>
<dbReference type="InterPro" id="IPR008979">
    <property type="entry name" value="Galactose-bd-like_sf"/>
</dbReference>
<dbReference type="NCBIfam" id="NF041463">
    <property type="entry name" value="GalB"/>
    <property type="match status" value="1"/>
</dbReference>
<evidence type="ECO:0000259" key="8">
    <source>
        <dbReference type="Pfam" id="PF18565"/>
    </source>
</evidence>
<gene>
    <name evidence="10" type="ORF">PoMZ_05265</name>
</gene>
<dbReference type="InterPro" id="IPR013783">
    <property type="entry name" value="Ig-like_fold"/>
</dbReference>
<feature type="region of interest" description="Disordered" evidence="4">
    <location>
        <begin position="548"/>
        <end position="574"/>
    </location>
</feature>
<dbReference type="InterPro" id="IPR006102">
    <property type="entry name" value="Ig-like_GH2"/>
</dbReference>
<evidence type="ECO:0000256" key="4">
    <source>
        <dbReference type="SAM" id="MobiDB-lite"/>
    </source>
</evidence>
<evidence type="ECO:0000259" key="7">
    <source>
        <dbReference type="Pfam" id="PF16355"/>
    </source>
</evidence>
<dbReference type="Gene3D" id="2.60.120.260">
    <property type="entry name" value="Galactose-binding domain-like"/>
    <property type="match status" value="1"/>
</dbReference>
<keyword evidence="2" id="KW-0378">Hydrolase</keyword>
<dbReference type="Pfam" id="PF02836">
    <property type="entry name" value="Glyco_hydro_2_C"/>
    <property type="match status" value="1"/>
</dbReference>
<dbReference type="InterPro" id="IPR006101">
    <property type="entry name" value="Glyco_hydro_2"/>
</dbReference>
<protein>
    <recommendedName>
        <fullName evidence="12">Beta-galactosidase</fullName>
    </recommendedName>
</protein>
<feature type="domain" description="DUF4982" evidence="7">
    <location>
        <begin position="749"/>
        <end position="808"/>
    </location>
</feature>
<dbReference type="PRINTS" id="PR00132">
    <property type="entry name" value="GLHYDRLASE2"/>
</dbReference>
<sequence length="928" mass="101476">MDLACFYTGRAPRVLSDSFWTPFHSLFSWPALCPWQDLPLPPVYARGQAREERNKADKMGRLTSALLLGLALFSGDAAAAEQRSRESLNAGWRFSRFTSNPDGLTYSSLKPFILPAANDFVVDPAKHAQRPAQGSEPAAPEFSKAEFDDGSWEALNLPHDWAIKGPFYEGPDPPVGGGQGRLPSQGIGWYRRNLDFAPEDAGKAVYIEIDGAMSYSTVWLNGRIVGGWPYGYASYRLELTPFLKEGKNQLAIRVDSPIDVSRWYPGGGVYRNVWLTKVNPTHVGHWGTYIKTKDVSSESATVDLAVTLESTSKQESKVVVTTDVHVLDASGQPGAKVASFGNATVTVPAGSSSSTNGTVTISNPALWGPKPDQTPNLHVAVTSVYSSDGELLDTYKTNFGIRNLQYTNDGLHVNGKRVYLQGVCQHHDLGSLGSAFHVPAARRQLEMLQDMGSNAVRTSHNPPAPELLELADHMGMLVLDEIFDTWSIHKVENDFASIWNDWSEPDLRAFVRRDRNHASVWAWSYGNEVREQLTEGGERTAQRLAGIAHEEDATRSSSEDATRSSSVGMNNAGPGSPFTAVVDLIGLNYQGEGKTGTRPSFPNFRSIYPNKMIYSTESSSVVSSRGTYVFPVPSENSAVVNITTAVGVINDTRQVSSYELHGVEWGASPDKVFAGQDEFPYVGGEFVWTGWDYIGEPTPYDDESRSSYFGIIDLAGFPKDRFYLYQARWAAAKPMAHILPHWNWAGREGQVTPVHVFSSGDEAELFVNGKSQGRKTRGQLEYRFRWDDVAYAPGEVHVATYKGGAPWANATVRTTGAPTTLSLSSYKEQKTLRADGSDLAFLSVAVTDDQGDVVPTAEPEVRFSVSGPAEIVSTDNGNPTDFVPFPSHTRKAFRAKALVIVRAKEGAGRIVVTAEADGLKKGEFVLNA</sequence>
<dbReference type="InterPro" id="IPR036156">
    <property type="entry name" value="Beta-gal/glucu_dom_sf"/>
</dbReference>